<evidence type="ECO:0000313" key="2">
    <source>
        <dbReference type="Proteomes" id="UP000078272"/>
    </source>
</evidence>
<comment type="caution">
    <text evidence="1">The sequence shown here is derived from an EMBL/GenBank/DDBJ whole genome shotgun (WGS) entry which is preliminary data.</text>
</comment>
<organism evidence="1 2">
    <name type="scientific">Aureimonas ureilytica</name>
    <dbReference type="NCBI Taxonomy" id="401562"/>
    <lineage>
        <taxon>Bacteria</taxon>
        <taxon>Pseudomonadati</taxon>
        <taxon>Pseudomonadota</taxon>
        <taxon>Alphaproteobacteria</taxon>
        <taxon>Hyphomicrobiales</taxon>
        <taxon>Aurantimonadaceae</taxon>
        <taxon>Aureimonas</taxon>
    </lineage>
</organism>
<dbReference type="EMBL" id="LDPZ01000091">
    <property type="protein sequence ID" value="KTQ79381.1"/>
    <property type="molecule type" value="Genomic_DNA"/>
</dbReference>
<dbReference type="AlphaFoldDB" id="A0A175QUS8"/>
<name>A0A175QUS8_9HYPH</name>
<dbReference type="OrthoDB" id="7907327at2"/>
<evidence type="ECO:0000313" key="1">
    <source>
        <dbReference type="EMBL" id="KTQ79381.1"/>
    </source>
</evidence>
<dbReference type="RefSeq" id="WP_058636921.1">
    <property type="nucleotide sequence ID" value="NZ_LDPZ01000091.1"/>
</dbReference>
<proteinExistence type="predicted"/>
<dbReference type="PATRIC" id="fig|401562.3.peg.5137"/>
<sequence length="96" mass="10037">MEQIAAILLIVGCNAEMSSCREVPLPEPIQASLSECEMARPLAMRMAGAGEPKIFSTCVPVSSGQNPRSVSLAWALTRGGDLAVELGAPKNLVAAR</sequence>
<gene>
    <name evidence="1" type="ORF">NS226_22960</name>
</gene>
<protein>
    <submittedName>
        <fullName evidence="1">Uncharacterized protein</fullName>
    </submittedName>
</protein>
<accession>A0A175QUS8</accession>
<reference evidence="1 2" key="1">
    <citation type="journal article" date="2016" name="Front. Microbiol.">
        <title>Genomic Resource of Rice Seed Associated Bacteria.</title>
        <authorList>
            <person name="Midha S."/>
            <person name="Bansal K."/>
            <person name="Sharma S."/>
            <person name="Kumar N."/>
            <person name="Patil P.P."/>
            <person name="Chaudhry V."/>
            <person name="Patil P.B."/>
        </authorList>
    </citation>
    <scope>NUCLEOTIDE SEQUENCE [LARGE SCALE GENOMIC DNA]</scope>
    <source>
        <strain evidence="1 2">NS226</strain>
    </source>
</reference>
<dbReference type="Proteomes" id="UP000078272">
    <property type="component" value="Unassembled WGS sequence"/>
</dbReference>